<dbReference type="Proteomes" id="UP001286456">
    <property type="component" value="Unassembled WGS sequence"/>
</dbReference>
<dbReference type="AlphaFoldDB" id="A0AAE0MGG3"/>
<accession>A0AAE0MGG3</accession>
<name>A0AAE0MGG3_9PEZI</name>
<comment type="caution">
    <text evidence="1">The sequence shown here is derived from an EMBL/GenBank/DDBJ whole genome shotgun (WGS) entry which is preliminary data.</text>
</comment>
<evidence type="ECO:0000313" key="1">
    <source>
        <dbReference type="EMBL" id="KAK3331652.1"/>
    </source>
</evidence>
<proteinExistence type="predicted"/>
<sequence>MPPASFVHMPRMCRLSRCMICEKMHVFQTSVLDKTPCRAMRLRRQLFAEWMIVTALLQASDRSTWIIETKKGVLSIDALLAIGWASKRPALVSQILHWRNLKCPDAGWPDGWIFDIDSYPTLVHLAVEAYHSWGVVNSDEPERLGTFEIEMKTFKGPIRNIDMVDRFGNPPINMAIHFGALPIACFLLRKGAYPHYNACKFKGDRPLPSLPRVGVSRPLDTVTDAAFIKATYERLRKVEPTRISERINGSAYEIAVAKGYTRLADEMLRLFPLPGVVGSGSRVHPFNLRDGFTYHEWEGYNTVPAEAWKTCTQFCASKYLQCLYE</sequence>
<reference evidence="1" key="2">
    <citation type="submission" date="2023-06" db="EMBL/GenBank/DDBJ databases">
        <authorList>
            <consortium name="Lawrence Berkeley National Laboratory"/>
            <person name="Haridas S."/>
            <person name="Hensen N."/>
            <person name="Bonometti L."/>
            <person name="Westerberg I."/>
            <person name="Brannstrom I.O."/>
            <person name="Guillou S."/>
            <person name="Cros-Aarteil S."/>
            <person name="Calhoun S."/>
            <person name="Kuo A."/>
            <person name="Mondo S."/>
            <person name="Pangilinan J."/>
            <person name="Riley R."/>
            <person name="Labutti K."/>
            <person name="Andreopoulos B."/>
            <person name="Lipzen A."/>
            <person name="Chen C."/>
            <person name="Yanf M."/>
            <person name="Daum C."/>
            <person name="Ng V."/>
            <person name="Clum A."/>
            <person name="Steindorff A."/>
            <person name="Ohm R."/>
            <person name="Martin F."/>
            <person name="Silar P."/>
            <person name="Natvig D."/>
            <person name="Lalanne C."/>
            <person name="Gautier V."/>
            <person name="Ament-Velasquez S.L."/>
            <person name="Kruys A."/>
            <person name="Hutchinson M.I."/>
            <person name="Powell A.J."/>
            <person name="Barry K."/>
            <person name="Miller A.N."/>
            <person name="Grigoriev I.V."/>
            <person name="Debuchy R."/>
            <person name="Gladieux P."/>
            <person name="Thoren M.H."/>
            <person name="Johannesson H."/>
        </authorList>
    </citation>
    <scope>NUCLEOTIDE SEQUENCE</scope>
    <source>
        <strain evidence="1">SMH4131-1</strain>
    </source>
</reference>
<dbReference type="EMBL" id="JAUEPO010000002">
    <property type="protein sequence ID" value="KAK3331652.1"/>
    <property type="molecule type" value="Genomic_DNA"/>
</dbReference>
<protein>
    <submittedName>
        <fullName evidence="1">Uncharacterized protein</fullName>
    </submittedName>
</protein>
<evidence type="ECO:0000313" key="2">
    <source>
        <dbReference type="Proteomes" id="UP001286456"/>
    </source>
</evidence>
<keyword evidence="2" id="KW-1185">Reference proteome</keyword>
<organism evidence="1 2">
    <name type="scientific">Cercophora scortea</name>
    <dbReference type="NCBI Taxonomy" id="314031"/>
    <lineage>
        <taxon>Eukaryota</taxon>
        <taxon>Fungi</taxon>
        <taxon>Dikarya</taxon>
        <taxon>Ascomycota</taxon>
        <taxon>Pezizomycotina</taxon>
        <taxon>Sordariomycetes</taxon>
        <taxon>Sordariomycetidae</taxon>
        <taxon>Sordariales</taxon>
        <taxon>Lasiosphaeriaceae</taxon>
        <taxon>Cercophora</taxon>
    </lineage>
</organism>
<reference evidence="1" key="1">
    <citation type="journal article" date="2023" name="Mol. Phylogenet. Evol.">
        <title>Genome-scale phylogeny and comparative genomics of the fungal order Sordariales.</title>
        <authorList>
            <person name="Hensen N."/>
            <person name="Bonometti L."/>
            <person name="Westerberg I."/>
            <person name="Brannstrom I.O."/>
            <person name="Guillou S."/>
            <person name="Cros-Aarteil S."/>
            <person name="Calhoun S."/>
            <person name="Haridas S."/>
            <person name="Kuo A."/>
            <person name="Mondo S."/>
            <person name="Pangilinan J."/>
            <person name="Riley R."/>
            <person name="LaButti K."/>
            <person name="Andreopoulos B."/>
            <person name="Lipzen A."/>
            <person name="Chen C."/>
            <person name="Yan M."/>
            <person name="Daum C."/>
            <person name="Ng V."/>
            <person name="Clum A."/>
            <person name="Steindorff A."/>
            <person name="Ohm R.A."/>
            <person name="Martin F."/>
            <person name="Silar P."/>
            <person name="Natvig D.O."/>
            <person name="Lalanne C."/>
            <person name="Gautier V."/>
            <person name="Ament-Velasquez S.L."/>
            <person name="Kruys A."/>
            <person name="Hutchinson M.I."/>
            <person name="Powell A.J."/>
            <person name="Barry K."/>
            <person name="Miller A.N."/>
            <person name="Grigoriev I.V."/>
            <person name="Debuchy R."/>
            <person name="Gladieux P."/>
            <person name="Hiltunen Thoren M."/>
            <person name="Johannesson H."/>
        </authorList>
    </citation>
    <scope>NUCLEOTIDE SEQUENCE</scope>
    <source>
        <strain evidence="1">SMH4131-1</strain>
    </source>
</reference>
<gene>
    <name evidence="1" type="ORF">B0T19DRAFT_84455</name>
</gene>